<evidence type="ECO:0000259" key="6">
    <source>
        <dbReference type="PROSITE" id="PS50280"/>
    </source>
</evidence>
<dbReference type="AlphaFoldDB" id="A0A2T3AK98"/>
<dbReference type="GO" id="GO:0006325">
    <property type="term" value="P:chromatin organization"/>
    <property type="evidence" value="ECO:0007669"/>
    <property type="project" value="UniProtKB-KW"/>
</dbReference>
<feature type="region of interest" description="Disordered" evidence="5">
    <location>
        <begin position="778"/>
        <end position="837"/>
    </location>
</feature>
<dbReference type="Gene3D" id="2.170.270.10">
    <property type="entry name" value="SET domain"/>
    <property type="match status" value="1"/>
</dbReference>
<organism evidence="7 8">
    <name type="scientific">Coniella lustricola</name>
    <dbReference type="NCBI Taxonomy" id="2025994"/>
    <lineage>
        <taxon>Eukaryota</taxon>
        <taxon>Fungi</taxon>
        <taxon>Dikarya</taxon>
        <taxon>Ascomycota</taxon>
        <taxon>Pezizomycotina</taxon>
        <taxon>Sordariomycetes</taxon>
        <taxon>Sordariomycetidae</taxon>
        <taxon>Diaporthales</taxon>
        <taxon>Schizoparmaceae</taxon>
        <taxon>Coniella</taxon>
    </lineage>
</organism>
<evidence type="ECO:0000256" key="3">
    <source>
        <dbReference type="ARBA" id="ARBA00022833"/>
    </source>
</evidence>
<feature type="domain" description="SET" evidence="6">
    <location>
        <begin position="280"/>
        <end position="406"/>
    </location>
</feature>
<feature type="compositionally biased region" description="Basic residues" evidence="5">
    <location>
        <begin position="162"/>
        <end position="171"/>
    </location>
</feature>
<dbReference type="PANTHER" id="PTHR46462:SF3">
    <property type="entry name" value="UPSET, ISOFORM A"/>
    <property type="match status" value="1"/>
</dbReference>
<feature type="compositionally biased region" description="Basic and acidic residues" evidence="5">
    <location>
        <begin position="517"/>
        <end position="531"/>
    </location>
</feature>
<name>A0A2T3AK98_9PEZI</name>
<dbReference type="InterPro" id="IPR001214">
    <property type="entry name" value="SET_dom"/>
</dbReference>
<keyword evidence="8" id="KW-1185">Reference proteome</keyword>
<feature type="compositionally biased region" description="Basic residues" evidence="5">
    <location>
        <begin position="121"/>
        <end position="137"/>
    </location>
</feature>
<dbReference type="Gene3D" id="3.30.40.10">
    <property type="entry name" value="Zinc/RING finger domain, C3HC4 (zinc finger)"/>
    <property type="match status" value="1"/>
</dbReference>
<feature type="compositionally biased region" description="Low complexity" evidence="5">
    <location>
        <begin position="825"/>
        <end position="837"/>
    </location>
</feature>
<dbReference type="InterPro" id="IPR013083">
    <property type="entry name" value="Znf_RING/FYVE/PHD"/>
</dbReference>
<feature type="compositionally biased region" description="Polar residues" evidence="5">
    <location>
        <begin position="937"/>
        <end position="946"/>
    </location>
</feature>
<feature type="region of interest" description="Disordered" evidence="5">
    <location>
        <begin position="482"/>
        <end position="562"/>
    </location>
</feature>
<dbReference type="EMBL" id="KZ678379">
    <property type="protein sequence ID" value="PSS02098.1"/>
    <property type="molecule type" value="Genomic_DNA"/>
</dbReference>
<dbReference type="SUPFAM" id="SSF57903">
    <property type="entry name" value="FYVE/PHD zinc finger"/>
    <property type="match status" value="1"/>
</dbReference>
<protein>
    <recommendedName>
        <fullName evidence="6">SET domain-containing protein</fullName>
    </recommendedName>
</protein>
<feature type="compositionally biased region" description="Polar residues" evidence="5">
    <location>
        <begin position="779"/>
        <end position="804"/>
    </location>
</feature>
<evidence type="ECO:0000256" key="2">
    <source>
        <dbReference type="ARBA" id="ARBA00022771"/>
    </source>
</evidence>
<evidence type="ECO:0000256" key="5">
    <source>
        <dbReference type="SAM" id="MobiDB-lite"/>
    </source>
</evidence>
<dbReference type="Pfam" id="PF00856">
    <property type="entry name" value="SET"/>
    <property type="match status" value="1"/>
</dbReference>
<feature type="compositionally biased region" description="Polar residues" evidence="5">
    <location>
        <begin position="908"/>
        <end position="918"/>
    </location>
</feature>
<dbReference type="GO" id="GO:0008270">
    <property type="term" value="F:zinc ion binding"/>
    <property type="evidence" value="ECO:0007669"/>
    <property type="project" value="UniProtKB-KW"/>
</dbReference>
<dbReference type="GO" id="GO:0034967">
    <property type="term" value="C:Set3 complex"/>
    <property type="evidence" value="ECO:0007669"/>
    <property type="project" value="TreeGrafter"/>
</dbReference>
<dbReference type="STRING" id="2025994.A0A2T3AK98"/>
<reference evidence="7 8" key="1">
    <citation type="journal article" date="2018" name="Mycol. Prog.">
        <title>Coniella lustricola, a new species from submerged detritus.</title>
        <authorList>
            <person name="Raudabaugh D.B."/>
            <person name="Iturriaga T."/>
            <person name="Carver A."/>
            <person name="Mondo S."/>
            <person name="Pangilinan J."/>
            <person name="Lipzen A."/>
            <person name="He G."/>
            <person name="Amirebrahimi M."/>
            <person name="Grigoriev I.V."/>
            <person name="Miller A.N."/>
        </authorList>
    </citation>
    <scope>NUCLEOTIDE SEQUENCE [LARGE SCALE GENOMIC DNA]</scope>
    <source>
        <strain evidence="7 8">B22-T-1</strain>
    </source>
</reference>
<dbReference type="SUPFAM" id="SSF82199">
    <property type="entry name" value="SET domain"/>
    <property type="match status" value="1"/>
</dbReference>
<dbReference type="PROSITE" id="PS50280">
    <property type="entry name" value="SET"/>
    <property type="match status" value="1"/>
</dbReference>
<feature type="compositionally biased region" description="Polar residues" evidence="5">
    <location>
        <begin position="138"/>
        <end position="147"/>
    </location>
</feature>
<keyword evidence="2" id="KW-0863">Zinc-finger</keyword>
<accession>A0A2T3AK98</accession>
<dbReference type="Proteomes" id="UP000241462">
    <property type="component" value="Unassembled WGS sequence"/>
</dbReference>
<dbReference type="Pfam" id="PF00628">
    <property type="entry name" value="PHD"/>
    <property type="match status" value="1"/>
</dbReference>
<feature type="compositionally biased region" description="Basic residues" evidence="5">
    <location>
        <begin position="489"/>
        <end position="499"/>
    </location>
</feature>
<sequence>MTGHSASSWTLPAPSSHTIYPVDTATSKDATVEVKTEKIEDSIQCICNYAGDDGNTIFCEDCKTWQHIACYYPGQEKQALEEEFQHSCADCEPRQLDRAGAIQRLYSKIGMQTHGCESHDKKSKKIPSSKPHKRKMTNKPNELQLNGHSPADGPKHGSPPPKKPKPSHRSSHSVSAHTSKRSPSHSAPKANHHGHPLSPATTPPDVPQDYEGSAYPTRFLSVHEDSVEIVDSNTIATLMTTNLMSSWSRPDGAETFRQHTGAEFDEVVRRNTPSPLYPPLRVETKELPIARNSTLTLRYLVTPSPIDPDVPMMELNGVVGLQKDYCDDSNNRYKELSAPLPFVFFPSNIPLYIDTRQEGSNARHVRRSCRPNARLLTYLSDESGWHFWLVSDRAIHSNEEITVGWDISLLPPYGARLERLLDVGDEASDEQSVAELVADMEQSEYDALSHSITSITSEYGGCACELEGNCAFSRFHRQYQETAHQRSIAPKRKRAKPKPHTISPSSTSQATNSRAASEGHGDEMHDHDDHSSATSSRSKAPSRDRTPVRLGSFDTLGILTEPTNRDKRKVQIAEDLFQKSAQEEQLPRKKKKTADASTTHSTSSRSKKRDSTSQTSEKSNGFDERRYTDAAAPTSKATSPESVASRSQIGMTANTALRRPSSVSISRLSQSSPARNYCDAASQTESTNVAGVLTQRPGPSPRHPARPQKKVISLTMRLLMHKREHSTSVAQQSQPSSTKQVASAVTLKSPQGSPGSVHKKLPMASSTSIVQEDAAMLTADSTAQPADETSSQLSQDVESTSPIKTKSPELRVQMPPVPVFTNHASSTSTNDTPSSTTGSILYSPLSSTALMSPFAPLAVNGVAGAPSPVKKKMSLSEYKNKANKAAASASAKAATDLPHPLKTASVLAQTMAPSTNGNGEAKTPADAIDAAEATQPKEANTAVTAA</sequence>
<dbReference type="InterPro" id="IPR046341">
    <property type="entry name" value="SET_dom_sf"/>
</dbReference>
<dbReference type="GO" id="GO:0006355">
    <property type="term" value="P:regulation of DNA-templated transcription"/>
    <property type="evidence" value="ECO:0007669"/>
    <property type="project" value="TreeGrafter"/>
</dbReference>
<feature type="compositionally biased region" description="Polar residues" evidence="5">
    <location>
        <begin position="502"/>
        <end position="515"/>
    </location>
</feature>
<proteinExistence type="predicted"/>
<dbReference type="PANTHER" id="PTHR46462">
    <property type="entry name" value="UPSET, ISOFORM A"/>
    <property type="match status" value="1"/>
</dbReference>
<evidence type="ECO:0000256" key="1">
    <source>
        <dbReference type="ARBA" id="ARBA00022723"/>
    </source>
</evidence>
<feature type="region of interest" description="Disordered" evidence="5">
    <location>
        <begin position="908"/>
        <end position="946"/>
    </location>
</feature>
<feature type="compositionally biased region" description="Low complexity" evidence="5">
    <location>
        <begin position="595"/>
        <end position="604"/>
    </location>
</feature>
<feature type="region of interest" description="Disordered" evidence="5">
    <location>
        <begin position="112"/>
        <end position="213"/>
    </location>
</feature>
<keyword evidence="1" id="KW-0479">Metal-binding</keyword>
<evidence type="ECO:0000313" key="8">
    <source>
        <dbReference type="Proteomes" id="UP000241462"/>
    </source>
</evidence>
<feature type="compositionally biased region" description="Low complexity" evidence="5">
    <location>
        <begin position="658"/>
        <end position="672"/>
    </location>
</feature>
<feature type="region of interest" description="Disordered" evidence="5">
    <location>
        <begin position="578"/>
        <end position="709"/>
    </location>
</feature>
<dbReference type="InterPro" id="IPR019787">
    <property type="entry name" value="Znf_PHD-finger"/>
</dbReference>
<dbReference type="GO" id="GO:0070210">
    <property type="term" value="C:Rpd3L-Expanded complex"/>
    <property type="evidence" value="ECO:0007669"/>
    <property type="project" value="TreeGrafter"/>
</dbReference>
<dbReference type="InParanoid" id="A0A2T3AK98"/>
<feature type="compositionally biased region" description="Polar residues" evidence="5">
    <location>
        <begin position="635"/>
        <end position="655"/>
    </location>
</feature>
<keyword evidence="3" id="KW-0862">Zinc</keyword>
<feature type="region of interest" description="Disordered" evidence="5">
    <location>
        <begin position="723"/>
        <end position="764"/>
    </location>
</feature>
<feature type="compositionally biased region" description="Polar residues" evidence="5">
    <location>
        <begin position="727"/>
        <end position="754"/>
    </location>
</feature>
<dbReference type="InterPro" id="IPR011011">
    <property type="entry name" value="Znf_FYVE_PHD"/>
</dbReference>
<evidence type="ECO:0000256" key="4">
    <source>
        <dbReference type="ARBA" id="ARBA00022853"/>
    </source>
</evidence>
<evidence type="ECO:0000313" key="7">
    <source>
        <dbReference type="EMBL" id="PSS02098.1"/>
    </source>
</evidence>
<keyword evidence="4" id="KW-0156">Chromatin regulator</keyword>
<dbReference type="OrthoDB" id="1928087at2759"/>
<gene>
    <name evidence="7" type="ORF">BD289DRAFT_360195</name>
</gene>